<dbReference type="InterPro" id="IPR011009">
    <property type="entry name" value="Kinase-like_dom_sf"/>
</dbReference>
<dbReference type="PANTHER" id="PTHR24417:SF7">
    <property type="entry name" value="CHROMATIN MODIFICATION-RELATED PROTEIN EAF1"/>
    <property type="match status" value="1"/>
</dbReference>
<comment type="caution">
    <text evidence="2">The sequence shown here is derived from an EMBL/GenBank/DDBJ whole genome shotgun (WGS) entry which is preliminary data.</text>
</comment>
<dbReference type="Gene3D" id="3.30.200.20">
    <property type="entry name" value="Phosphorylase Kinase, domain 1"/>
    <property type="match status" value="1"/>
</dbReference>
<keyword evidence="3" id="KW-1185">Reference proteome</keyword>
<dbReference type="InterPro" id="IPR000719">
    <property type="entry name" value="Prot_kinase_dom"/>
</dbReference>
<feature type="non-terminal residue" evidence="2">
    <location>
        <position position="1"/>
    </location>
</feature>
<dbReference type="Gene3D" id="1.10.510.10">
    <property type="entry name" value="Transferase(Phosphotransferase) domain 1"/>
    <property type="match status" value="1"/>
</dbReference>
<proteinExistence type="predicted"/>
<sequence>EFRDSPVVASAASNLDHGHVNPIANGEFTIFTPLSSSPYNNHVFLANERIITRTAEDFVHEDFNVSSWFAGSEKDFPRTKLKYIKELGKGWFGKVVEGAAKEVPPNVEAWTPVVVRILDATASRKERVLFLSDAAIYRCGTHDNILTLIGRCLDTVPLLLLQEFCPRGDLKNYLRSKKENVDQLLSTDYPLLWCCQLTSALKHLHSNRVTHPDLATRNCQLASDLTLKVGDYGLAQSRYPEDYYQGSPRVPVRWCSPESLICTLTTIQPKKHTMESNVWSLGVTIWEICECGAQPYSALTDDEVVSQVLGPPNTRLPRPKVSVLYTDYLYRLMLLCWTNAESRPQVSQLDLMLSDLWQVYKNTKTSNLDDFDKRWDSFKPNSVLQSDN</sequence>
<feature type="domain" description="Protein kinase" evidence="1">
    <location>
        <begin position="81"/>
        <end position="353"/>
    </location>
</feature>
<accession>A0AAV8VZK4</accession>
<dbReference type="GO" id="GO:0005524">
    <property type="term" value="F:ATP binding"/>
    <property type="evidence" value="ECO:0007669"/>
    <property type="project" value="InterPro"/>
</dbReference>
<dbReference type="InterPro" id="IPR001245">
    <property type="entry name" value="Ser-Thr/Tyr_kinase_cat_dom"/>
</dbReference>
<dbReference type="GO" id="GO:0004672">
    <property type="term" value="F:protein kinase activity"/>
    <property type="evidence" value="ECO:0007669"/>
    <property type="project" value="InterPro"/>
</dbReference>
<name>A0AAV8VZK4_9CUCU</name>
<feature type="non-terminal residue" evidence="2">
    <location>
        <position position="388"/>
    </location>
</feature>
<protein>
    <recommendedName>
        <fullName evidence="1">Protein kinase domain-containing protein</fullName>
    </recommendedName>
</protein>
<dbReference type="PRINTS" id="PR00109">
    <property type="entry name" value="TYRKINASE"/>
</dbReference>
<gene>
    <name evidence="2" type="ORF">NQ315_006211</name>
</gene>
<evidence type="ECO:0000259" key="1">
    <source>
        <dbReference type="PROSITE" id="PS50011"/>
    </source>
</evidence>
<dbReference type="AlphaFoldDB" id="A0AAV8VZK4"/>
<evidence type="ECO:0000313" key="3">
    <source>
        <dbReference type="Proteomes" id="UP001159042"/>
    </source>
</evidence>
<reference evidence="2 3" key="1">
    <citation type="journal article" date="2023" name="Insect Mol. Biol.">
        <title>Genome sequencing provides insights into the evolution of gene families encoding plant cell wall-degrading enzymes in longhorned beetles.</title>
        <authorList>
            <person name="Shin N.R."/>
            <person name="Okamura Y."/>
            <person name="Kirsch R."/>
            <person name="Pauchet Y."/>
        </authorList>
    </citation>
    <scope>NUCLEOTIDE SEQUENCE [LARGE SCALE GENOMIC DNA]</scope>
    <source>
        <strain evidence="2">EAD_L_NR</strain>
    </source>
</reference>
<dbReference type="Pfam" id="PF07714">
    <property type="entry name" value="PK_Tyr_Ser-Thr"/>
    <property type="match status" value="1"/>
</dbReference>
<dbReference type="SUPFAM" id="SSF56112">
    <property type="entry name" value="Protein kinase-like (PK-like)"/>
    <property type="match status" value="1"/>
</dbReference>
<dbReference type="Proteomes" id="UP001159042">
    <property type="component" value="Unassembled WGS sequence"/>
</dbReference>
<dbReference type="EMBL" id="JANEYG010000016">
    <property type="protein sequence ID" value="KAJ8919683.1"/>
    <property type="molecule type" value="Genomic_DNA"/>
</dbReference>
<dbReference type="PROSITE" id="PS50011">
    <property type="entry name" value="PROTEIN_KINASE_DOM"/>
    <property type="match status" value="1"/>
</dbReference>
<evidence type="ECO:0000313" key="2">
    <source>
        <dbReference type="EMBL" id="KAJ8919683.1"/>
    </source>
</evidence>
<dbReference type="PANTHER" id="PTHR24417">
    <property type="entry name" value="SERINE/THREONINE-PROTEIN KINASE LMTK1"/>
    <property type="match status" value="1"/>
</dbReference>
<organism evidence="2 3">
    <name type="scientific">Exocentrus adspersus</name>
    <dbReference type="NCBI Taxonomy" id="1586481"/>
    <lineage>
        <taxon>Eukaryota</taxon>
        <taxon>Metazoa</taxon>
        <taxon>Ecdysozoa</taxon>
        <taxon>Arthropoda</taxon>
        <taxon>Hexapoda</taxon>
        <taxon>Insecta</taxon>
        <taxon>Pterygota</taxon>
        <taxon>Neoptera</taxon>
        <taxon>Endopterygota</taxon>
        <taxon>Coleoptera</taxon>
        <taxon>Polyphaga</taxon>
        <taxon>Cucujiformia</taxon>
        <taxon>Chrysomeloidea</taxon>
        <taxon>Cerambycidae</taxon>
        <taxon>Lamiinae</taxon>
        <taxon>Acanthocinini</taxon>
        <taxon>Exocentrus</taxon>
    </lineage>
</organism>